<evidence type="ECO:0000256" key="1">
    <source>
        <dbReference type="ARBA" id="ARBA00022741"/>
    </source>
</evidence>
<reference evidence="3 4" key="1">
    <citation type="submission" date="2016-10" db="EMBL/GenBank/DDBJ databases">
        <title>The genome of Paramicrosporidium saccamoebae is the missing link in understanding Cryptomycota and Microsporidia evolution.</title>
        <authorList>
            <person name="Quandt C.A."/>
            <person name="Beaudet D."/>
            <person name="Corsaro D."/>
            <person name="Michel R."/>
            <person name="Corradi N."/>
            <person name="James T."/>
        </authorList>
    </citation>
    <scope>NUCLEOTIDE SEQUENCE [LARGE SCALE GENOMIC DNA]</scope>
    <source>
        <strain evidence="3 4">KSL3</strain>
    </source>
</reference>
<accession>A0A2H9TJB2</accession>
<dbReference type="EMBL" id="MTSL01000159">
    <property type="protein sequence ID" value="PJF17818.1"/>
    <property type="molecule type" value="Genomic_DNA"/>
</dbReference>
<dbReference type="PROSITE" id="PS51419">
    <property type="entry name" value="RAB"/>
    <property type="match status" value="1"/>
</dbReference>
<keyword evidence="1" id="KW-0547">Nucleotide-binding</keyword>
<dbReference type="PRINTS" id="PR00449">
    <property type="entry name" value="RASTRNSFRMNG"/>
</dbReference>
<dbReference type="InterPro" id="IPR005225">
    <property type="entry name" value="Small_GTP-bd"/>
</dbReference>
<dbReference type="GO" id="GO:0005525">
    <property type="term" value="F:GTP binding"/>
    <property type="evidence" value="ECO:0007669"/>
    <property type="project" value="UniProtKB-KW"/>
</dbReference>
<organism evidence="3 4">
    <name type="scientific">Paramicrosporidium saccamoebae</name>
    <dbReference type="NCBI Taxonomy" id="1246581"/>
    <lineage>
        <taxon>Eukaryota</taxon>
        <taxon>Fungi</taxon>
        <taxon>Fungi incertae sedis</taxon>
        <taxon>Cryptomycota</taxon>
        <taxon>Cryptomycota incertae sedis</taxon>
        <taxon>Paramicrosporidium</taxon>
    </lineage>
</organism>
<dbReference type="FunFam" id="3.40.50.300:FF:000808">
    <property type="entry name" value="Small GTP-binding protein, putative"/>
    <property type="match status" value="1"/>
</dbReference>
<dbReference type="PROSITE" id="PS51421">
    <property type="entry name" value="RAS"/>
    <property type="match status" value="1"/>
</dbReference>
<dbReference type="STRING" id="1246581.A0A2H9TJB2"/>
<dbReference type="SUPFAM" id="SSF52540">
    <property type="entry name" value="P-loop containing nucleoside triphosphate hydrolases"/>
    <property type="match status" value="1"/>
</dbReference>
<dbReference type="GO" id="GO:0003924">
    <property type="term" value="F:GTPase activity"/>
    <property type="evidence" value="ECO:0007669"/>
    <property type="project" value="InterPro"/>
</dbReference>
<evidence type="ECO:0000313" key="4">
    <source>
        <dbReference type="Proteomes" id="UP000240830"/>
    </source>
</evidence>
<dbReference type="PANTHER" id="PTHR47977">
    <property type="entry name" value="RAS-RELATED PROTEIN RAB"/>
    <property type="match status" value="1"/>
</dbReference>
<protein>
    <submittedName>
        <fullName evidence="3">Ras-related protein Rab-5C</fullName>
    </submittedName>
</protein>
<dbReference type="InterPro" id="IPR027417">
    <property type="entry name" value="P-loop_NTPase"/>
</dbReference>
<sequence>MPKIYQYKLVLLGESAVGKSSLVLRFVKNSFSDHQESTIGVDKDTLKFEIWDTAGQERYNSLAPMYYRGAHAAVVDSFERAKKWVTELLRNASPNIVIALVGNKLDLATHRQVTLEEGQAYADEANLLFTEASARSGDGVSEAFIKIAKKLPKTEQQMASPRLAPDARRVDLNRSGAESYPTTNRCC</sequence>
<dbReference type="SMART" id="SM00174">
    <property type="entry name" value="RHO"/>
    <property type="match status" value="1"/>
</dbReference>
<keyword evidence="2" id="KW-0342">GTP-binding</keyword>
<dbReference type="AlphaFoldDB" id="A0A2H9TJB2"/>
<dbReference type="Gene3D" id="3.40.50.300">
    <property type="entry name" value="P-loop containing nucleotide triphosphate hydrolases"/>
    <property type="match status" value="1"/>
</dbReference>
<dbReference type="NCBIfam" id="TIGR00231">
    <property type="entry name" value="small_GTP"/>
    <property type="match status" value="1"/>
</dbReference>
<proteinExistence type="predicted"/>
<dbReference type="InterPro" id="IPR050227">
    <property type="entry name" value="Rab"/>
</dbReference>
<dbReference type="Proteomes" id="UP000240830">
    <property type="component" value="Unassembled WGS sequence"/>
</dbReference>
<dbReference type="Pfam" id="PF00071">
    <property type="entry name" value="Ras"/>
    <property type="match status" value="1"/>
</dbReference>
<comment type="caution">
    <text evidence="3">The sequence shown here is derived from an EMBL/GenBank/DDBJ whole genome shotgun (WGS) entry which is preliminary data.</text>
</comment>
<evidence type="ECO:0000313" key="3">
    <source>
        <dbReference type="EMBL" id="PJF17818.1"/>
    </source>
</evidence>
<dbReference type="SMART" id="SM00176">
    <property type="entry name" value="RAN"/>
    <property type="match status" value="1"/>
</dbReference>
<keyword evidence="4" id="KW-1185">Reference proteome</keyword>
<dbReference type="OrthoDB" id="63533at2759"/>
<dbReference type="InterPro" id="IPR001806">
    <property type="entry name" value="Small_GTPase"/>
</dbReference>
<name>A0A2H9TJB2_9FUNG</name>
<dbReference type="SMART" id="SM00173">
    <property type="entry name" value="RAS"/>
    <property type="match status" value="1"/>
</dbReference>
<dbReference type="SMART" id="SM00175">
    <property type="entry name" value="RAB"/>
    <property type="match status" value="1"/>
</dbReference>
<gene>
    <name evidence="3" type="ORF">PSACC_02430</name>
</gene>
<dbReference type="CDD" id="cd01860">
    <property type="entry name" value="Rab5_related"/>
    <property type="match status" value="1"/>
</dbReference>
<evidence type="ECO:0000256" key="2">
    <source>
        <dbReference type="ARBA" id="ARBA00023134"/>
    </source>
</evidence>